<dbReference type="Proteomes" id="UP001638806">
    <property type="component" value="Unassembled WGS sequence"/>
</dbReference>
<accession>A0ACC4E149</accession>
<sequence length="359" mass="39827">MRSAARSRHPRWRRPSCRPAWLDKGIAGNQASTLETRSRCRFRAEMRRTQAEGDGDTASRQSTTCGTASRLALHAHAGAQARQQSTAIYRHWMGRNDACDAVHTYRRTRYEHAACRAGGDGIGLGAEIGRDACMLSDARRARHDSWAEGRRRRGPMRLRGGMSRRARAAGDWREARWPARHLSSDVCGLTALMQTTRCEADGDAMWPKAAAHTGDWRGHVEGSESSSVSPRALKSAVQVSPCWIQSRRAGPVFVSPAPRWAWFDFGRDRMSRRATSPEHDGRGRAMWATGRAVVEGGIRCRGSSARTYERAAGTTWMKLCGATMDGAPPPQQRETEPQWRLVGAAARRPEAVQPKNSTR</sequence>
<organism evidence="1 2">
    <name type="scientific">Purpureocillium lilacinum</name>
    <name type="common">Paecilomyces lilacinus</name>
    <dbReference type="NCBI Taxonomy" id="33203"/>
    <lineage>
        <taxon>Eukaryota</taxon>
        <taxon>Fungi</taxon>
        <taxon>Dikarya</taxon>
        <taxon>Ascomycota</taxon>
        <taxon>Pezizomycotina</taxon>
        <taxon>Sordariomycetes</taxon>
        <taxon>Hypocreomycetidae</taxon>
        <taxon>Hypocreales</taxon>
        <taxon>Ophiocordycipitaceae</taxon>
        <taxon>Purpureocillium</taxon>
    </lineage>
</organism>
<evidence type="ECO:0000313" key="2">
    <source>
        <dbReference type="Proteomes" id="UP001638806"/>
    </source>
</evidence>
<protein>
    <submittedName>
        <fullName evidence="1">Uncharacterized protein</fullName>
    </submittedName>
</protein>
<dbReference type="EMBL" id="JBGNUJ010000003">
    <property type="protein sequence ID" value="KAL3962332.1"/>
    <property type="molecule type" value="Genomic_DNA"/>
</dbReference>
<keyword evidence="2" id="KW-1185">Reference proteome</keyword>
<gene>
    <name evidence="1" type="ORF">ACCO45_003855</name>
</gene>
<comment type="caution">
    <text evidence="1">The sequence shown here is derived from an EMBL/GenBank/DDBJ whole genome shotgun (WGS) entry which is preliminary data.</text>
</comment>
<name>A0ACC4E149_PURLI</name>
<reference evidence="1" key="1">
    <citation type="submission" date="2024-12" db="EMBL/GenBank/DDBJ databases">
        <title>Comparative genomics and development of molecular markers within Purpureocillium lilacinum and among Purpureocillium species.</title>
        <authorList>
            <person name="Yeh Z.-Y."/>
            <person name="Ni N.-T."/>
            <person name="Lo P.-H."/>
            <person name="Mushyakhwo K."/>
            <person name="Lin C.-F."/>
            <person name="Nai Y.-S."/>
        </authorList>
    </citation>
    <scope>NUCLEOTIDE SEQUENCE</scope>
    <source>
        <strain evidence="1">NCHU-NPUST-175</strain>
    </source>
</reference>
<proteinExistence type="predicted"/>
<evidence type="ECO:0000313" key="1">
    <source>
        <dbReference type="EMBL" id="KAL3962332.1"/>
    </source>
</evidence>